<dbReference type="OrthoDB" id="2506005at2759"/>
<proteinExistence type="predicted"/>
<dbReference type="EMBL" id="AVOT02023446">
    <property type="protein sequence ID" value="MBW0513471.1"/>
    <property type="molecule type" value="Genomic_DNA"/>
</dbReference>
<evidence type="ECO:0000313" key="1">
    <source>
        <dbReference type="EMBL" id="MBW0513471.1"/>
    </source>
</evidence>
<keyword evidence="2" id="KW-1185">Reference proteome</keyword>
<protein>
    <submittedName>
        <fullName evidence="1">Uncharacterized protein</fullName>
    </submittedName>
</protein>
<evidence type="ECO:0000313" key="2">
    <source>
        <dbReference type="Proteomes" id="UP000765509"/>
    </source>
</evidence>
<name>A0A9Q3E713_9BASI</name>
<dbReference type="Proteomes" id="UP000765509">
    <property type="component" value="Unassembled WGS sequence"/>
</dbReference>
<dbReference type="AlphaFoldDB" id="A0A9Q3E713"/>
<sequence length="142" mass="16494">MDLDLVNVKVFPQILSYIILGKLASNSNVTQIVDLCIINDQLTEHPNQILLRQQQYINIQSTTRNTSIRTSRKTALFTSNNQTVLNNSNKQAFRITYYNRNCQPNPKCVSHKKEQCYADNPHLKAPRQVNKRMFNRLYDSAH</sequence>
<reference evidence="1" key="1">
    <citation type="submission" date="2021-03" db="EMBL/GenBank/DDBJ databases">
        <title>Draft genome sequence of rust myrtle Austropuccinia psidii MF-1, a brazilian biotype.</title>
        <authorList>
            <person name="Quecine M.C."/>
            <person name="Pachon D.M.R."/>
            <person name="Bonatelli M.L."/>
            <person name="Correr F.H."/>
            <person name="Franceschini L.M."/>
            <person name="Leite T.F."/>
            <person name="Margarido G.R.A."/>
            <person name="Almeida C.A."/>
            <person name="Ferrarezi J.A."/>
            <person name="Labate C.A."/>
        </authorList>
    </citation>
    <scope>NUCLEOTIDE SEQUENCE</scope>
    <source>
        <strain evidence="1">MF-1</strain>
    </source>
</reference>
<accession>A0A9Q3E713</accession>
<gene>
    <name evidence="1" type="ORF">O181_053186</name>
</gene>
<organism evidence="1 2">
    <name type="scientific">Austropuccinia psidii MF-1</name>
    <dbReference type="NCBI Taxonomy" id="1389203"/>
    <lineage>
        <taxon>Eukaryota</taxon>
        <taxon>Fungi</taxon>
        <taxon>Dikarya</taxon>
        <taxon>Basidiomycota</taxon>
        <taxon>Pucciniomycotina</taxon>
        <taxon>Pucciniomycetes</taxon>
        <taxon>Pucciniales</taxon>
        <taxon>Sphaerophragmiaceae</taxon>
        <taxon>Austropuccinia</taxon>
    </lineage>
</organism>
<comment type="caution">
    <text evidence="1">The sequence shown here is derived from an EMBL/GenBank/DDBJ whole genome shotgun (WGS) entry which is preliminary data.</text>
</comment>